<evidence type="ECO:0000256" key="1">
    <source>
        <dbReference type="SAM" id="Phobius"/>
    </source>
</evidence>
<dbReference type="STRING" id="420998.JDO7802_00450"/>
<evidence type="ECO:0000313" key="3">
    <source>
        <dbReference type="EMBL" id="CTQ48448.1"/>
    </source>
</evidence>
<accession>A0A0M6YDP3</accession>
<reference evidence="3 4" key="1">
    <citation type="submission" date="2015-07" db="EMBL/GenBank/DDBJ databases">
        <authorList>
            <person name="Noorani M."/>
        </authorList>
    </citation>
    <scope>NUCLEOTIDE SEQUENCE [LARGE SCALE GENOMIC DNA]</scope>
    <source>
        <strain evidence="3 4">CECT 7802</strain>
    </source>
</reference>
<organism evidence="3 4">
    <name type="scientific">Jannaschia donghaensis</name>
    <dbReference type="NCBI Taxonomy" id="420998"/>
    <lineage>
        <taxon>Bacteria</taxon>
        <taxon>Pseudomonadati</taxon>
        <taxon>Pseudomonadota</taxon>
        <taxon>Alphaproteobacteria</taxon>
        <taxon>Rhodobacterales</taxon>
        <taxon>Roseobacteraceae</taxon>
        <taxon>Jannaschia</taxon>
    </lineage>
</organism>
<dbReference type="AlphaFoldDB" id="A0A0M6YDP3"/>
<keyword evidence="4" id="KW-1185">Reference proteome</keyword>
<dbReference type="Pfam" id="PF07786">
    <property type="entry name" value="HGSNAT_cat"/>
    <property type="match status" value="1"/>
</dbReference>
<dbReference type="Proteomes" id="UP000049222">
    <property type="component" value="Unassembled WGS sequence"/>
</dbReference>
<feature type="transmembrane region" description="Helical" evidence="1">
    <location>
        <begin position="80"/>
        <end position="99"/>
    </location>
</feature>
<feature type="transmembrane region" description="Helical" evidence="1">
    <location>
        <begin position="49"/>
        <end position="68"/>
    </location>
</feature>
<proteinExistence type="predicted"/>
<feature type="domain" description="Heparan-alpha-glucosaminide N-acetyltransferase catalytic" evidence="2">
    <location>
        <begin position="7"/>
        <end position="226"/>
    </location>
</feature>
<evidence type="ECO:0000313" key="4">
    <source>
        <dbReference type="Proteomes" id="UP000049222"/>
    </source>
</evidence>
<dbReference type="InterPro" id="IPR012429">
    <property type="entry name" value="HGSNAT_cat"/>
</dbReference>
<keyword evidence="1" id="KW-0812">Transmembrane</keyword>
<feature type="transmembrane region" description="Helical" evidence="1">
    <location>
        <begin position="12"/>
        <end position="29"/>
    </location>
</feature>
<dbReference type="OrthoDB" id="9807591at2"/>
<gene>
    <name evidence="3" type="ORF">JDO7802_00450</name>
</gene>
<feature type="transmembrane region" description="Helical" evidence="1">
    <location>
        <begin position="218"/>
        <end position="240"/>
    </location>
</feature>
<keyword evidence="1" id="KW-1133">Transmembrane helix</keyword>
<protein>
    <submittedName>
        <fullName evidence="3">Putative membrane protein</fullName>
    </submittedName>
</protein>
<keyword evidence="1" id="KW-0472">Membrane</keyword>
<sequence>MTVPSHRLIAIDWLRTLAIVAMAIFHFGRDFEVLGLVPPGTTFGGLWDISARAIAGSFLFLAGLSLWLGHGATFRRRAYLKRLGLIVVAAAGISLVTYFAVPGAWIRFGILHSIALSSIFGLLFLRAPWGLTVLAAAAILWGGPQLQSPIFDGSVWLWTGLSTTLPPMIDYEPMVPWLAPFLLGLAFGQMGGSRLLTWGPADPGKWARRLAWPGRHALALYLIHQPVLIALLSAGAFIWYRVL</sequence>
<name>A0A0M6YDP3_9RHOB</name>
<dbReference type="RefSeq" id="WP_055082165.1">
    <property type="nucleotide sequence ID" value="NZ_CXSU01000005.1"/>
</dbReference>
<evidence type="ECO:0000259" key="2">
    <source>
        <dbReference type="Pfam" id="PF07786"/>
    </source>
</evidence>
<dbReference type="EMBL" id="CXSU01000005">
    <property type="protein sequence ID" value="CTQ48448.1"/>
    <property type="molecule type" value="Genomic_DNA"/>
</dbReference>